<keyword evidence="2" id="KW-1185">Reference proteome</keyword>
<organism evidence="1 2">
    <name type="scientific">Arthrobacter phage EastWest</name>
    <dbReference type="NCBI Taxonomy" id="2894292"/>
    <lineage>
        <taxon>Viruses</taxon>
        <taxon>Duplodnaviria</taxon>
        <taxon>Heunggongvirae</taxon>
        <taxon>Uroviricota</taxon>
        <taxon>Caudoviricetes</taxon>
        <taxon>Berryhillviridae</taxon>
        <taxon>Eastwestvirus</taxon>
        <taxon>Eastwestvirus eastwest</taxon>
    </lineage>
</organism>
<name>A0AAE9C8U5_9CAUD</name>
<gene>
    <name evidence="1" type="primary">67</name>
    <name evidence="1" type="ORF">SEA_EASTWEST_67</name>
</gene>
<reference evidence="1" key="1">
    <citation type="submission" date="2021-10" db="EMBL/GenBank/DDBJ databases">
        <authorList>
            <person name="Valenzuela N."/>
            <person name="Pablo J."/>
            <person name="Strother B."/>
            <person name="Cravalho Y."/>
            <person name="Barto Z."/>
            <person name="Kane C."/>
            <person name="Chong R.A."/>
            <person name="Kawasaki K."/>
            <person name="Cruz S."/>
            <person name="Porter M.L."/>
            <person name="Pearce R."/>
            <person name="Hohenstein G."/>
            <person name="Li K."/>
            <person name="Kaniho J."/>
            <person name="Sadones M."/>
            <person name="Hamlin F."/>
            <person name="Daniels M."/>
            <person name="McKee K."/>
            <person name="Reed F."/>
            <person name="Donachie S."/>
            <person name="Bollivar D.W."/>
            <person name="Garlena R.A."/>
            <person name="Russell D.A."/>
            <person name="Jacobs-Sera D."/>
            <person name="Hatfull G.F."/>
        </authorList>
    </citation>
    <scope>NUCLEOTIDE SEQUENCE</scope>
</reference>
<dbReference type="EMBL" id="OK999980">
    <property type="protein sequence ID" value="UGL61950.1"/>
    <property type="molecule type" value="Genomic_DNA"/>
</dbReference>
<proteinExistence type="predicted"/>
<protein>
    <submittedName>
        <fullName evidence="1">Helix-turn-helix DNA binding domain protein</fullName>
    </submittedName>
</protein>
<accession>A0AAE9C8U5</accession>
<sequence length="40" mass="4742">MSDIHFLLSLGVSHEEIAQRVQRTEYVITEELREKNEPDE</sequence>
<dbReference type="Proteomes" id="UP000827897">
    <property type="component" value="Segment"/>
</dbReference>
<evidence type="ECO:0000313" key="2">
    <source>
        <dbReference type="Proteomes" id="UP000827897"/>
    </source>
</evidence>
<evidence type="ECO:0000313" key="1">
    <source>
        <dbReference type="EMBL" id="UGL61950.1"/>
    </source>
</evidence>